<protein>
    <recommendedName>
        <fullName evidence="1">BF1531-like N-terminal domain-containing protein</fullName>
    </recommendedName>
</protein>
<dbReference type="InterPro" id="IPR023214">
    <property type="entry name" value="HAD_sf"/>
</dbReference>
<gene>
    <name evidence="2" type="ORF">DJ568_10425</name>
</gene>
<keyword evidence="3" id="KW-1185">Reference proteome</keyword>
<evidence type="ECO:0000259" key="1">
    <source>
        <dbReference type="Pfam" id="PF21211"/>
    </source>
</evidence>
<dbReference type="EMBL" id="QGDC01000005">
    <property type="protein sequence ID" value="RCH54886.1"/>
    <property type="molecule type" value="Genomic_DNA"/>
</dbReference>
<dbReference type="Pfam" id="PF21211">
    <property type="entry name" value="FkbH_N"/>
    <property type="match status" value="1"/>
</dbReference>
<dbReference type="Proteomes" id="UP000253209">
    <property type="component" value="Unassembled WGS sequence"/>
</dbReference>
<dbReference type="InterPro" id="IPR010037">
    <property type="entry name" value="FkbH_domain"/>
</dbReference>
<dbReference type="InterPro" id="IPR049369">
    <property type="entry name" value="BF1531-like_N"/>
</dbReference>
<dbReference type="RefSeq" id="WP_114005212.1">
    <property type="nucleotide sequence ID" value="NZ_QGDC01000005.1"/>
</dbReference>
<dbReference type="NCBIfam" id="TIGR01686">
    <property type="entry name" value="FkbH"/>
    <property type="match status" value="1"/>
</dbReference>
<dbReference type="InterPro" id="IPR010033">
    <property type="entry name" value="HAD_SF_ppase_IIIC"/>
</dbReference>
<dbReference type="OrthoDB" id="323926at2"/>
<sequence>MKVFSQLKKNLKKDFSNLKTIKVALLGDTATQFLNQALRATGYDIDYNLDIWEADFNQVEGQVFDPTSELYEFEPDVVIIFLSSHKLVARYNKLKPGQSGTMADMQLAQIQNLYESVKSRLKAKVIFYNYQEIDDHVFGNFANKIQSSFLYQLRKLNFMLMEYASNTPDFYICDLSSIQNQVGKQFCFQPSVYINTEMVLSIDILPEVAAKTLDIIAAINGKFKKCLILDLDNTTWGGIIGDDGLENIQIGALGIGKAFTEFQYWVKKLKNRGVILAVCSKNTESIAKEPFEKHPDMVLRLEDIAVFIANWENKVDNIRTIQNILNIGFDSMVFLDDNPFERNIVRDSIPELTIPELPEDPAEYLEYLYPLNLFETVSFSEEDAKRTAQYQIEAQRVVTQQSFTNEKDFLKSLNMLSLVEPFNKFNTPRVAQLSQRSNQFNLRTIRYTEADIESLSKSSDYFTFAFTLEDRFGDNGLICITILKKQTDDTLFIDTWLMSCRVLKRGMENFVLNTLVNSAKEHGYTYLKGEYLPTAKNEMVKNHYKNLGFAEQDGIWILNVNEYENKECYISNK</sequence>
<dbReference type="NCBIfam" id="TIGR01681">
    <property type="entry name" value="HAD-SF-IIIC"/>
    <property type="match status" value="1"/>
</dbReference>
<feature type="domain" description="BF1531-like N-terminal" evidence="1">
    <location>
        <begin position="22"/>
        <end position="216"/>
    </location>
</feature>
<dbReference type="Gene3D" id="3.40.50.1110">
    <property type="entry name" value="SGNH hydrolase"/>
    <property type="match status" value="1"/>
</dbReference>
<organism evidence="2 3">
    <name type="scientific">Mucilaginibacter hurinus</name>
    <dbReference type="NCBI Taxonomy" id="2201324"/>
    <lineage>
        <taxon>Bacteria</taxon>
        <taxon>Pseudomonadati</taxon>
        <taxon>Bacteroidota</taxon>
        <taxon>Sphingobacteriia</taxon>
        <taxon>Sphingobacteriales</taxon>
        <taxon>Sphingobacteriaceae</taxon>
        <taxon>Mucilaginibacter</taxon>
    </lineage>
</organism>
<dbReference type="InterPro" id="IPR036412">
    <property type="entry name" value="HAD-like_sf"/>
</dbReference>
<reference evidence="2 3" key="1">
    <citation type="submission" date="2018-05" db="EMBL/GenBank/DDBJ databases">
        <title>Mucilaginibacter hurinus sp. nov., isolated from briquette warehouse soil.</title>
        <authorList>
            <person name="Choi L."/>
        </authorList>
    </citation>
    <scope>NUCLEOTIDE SEQUENCE [LARGE SCALE GENOMIC DNA]</scope>
    <source>
        <strain evidence="2 3">ZR32</strain>
    </source>
</reference>
<dbReference type="InterPro" id="IPR036514">
    <property type="entry name" value="SGNH_hydro_sf"/>
</dbReference>
<evidence type="ECO:0000313" key="2">
    <source>
        <dbReference type="EMBL" id="RCH54886.1"/>
    </source>
</evidence>
<dbReference type="GO" id="GO:0016788">
    <property type="term" value="F:hydrolase activity, acting on ester bonds"/>
    <property type="evidence" value="ECO:0007669"/>
    <property type="project" value="UniProtKB-ARBA"/>
</dbReference>
<dbReference type="SUPFAM" id="SSF56784">
    <property type="entry name" value="HAD-like"/>
    <property type="match status" value="1"/>
</dbReference>
<name>A0A367GPU5_9SPHI</name>
<proteinExistence type="predicted"/>
<dbReference type="AlphaFoldDB" id="A0A367GPU5"/>
<dbReference type="Gene3D" id="3.40.50.1000">
    <property type="entry name" value="HAD superfamily/HAD-like"/>
    <property type="match status" value="1"/>
</dbReference>
<evidence type="ECO:0000313" key="3">
    <source>
        <dbReference type="Proteomes" id="UP000253209"/>
    </source>
</evidence>
<comment type="caution">
    <text evidence="2">The sequence shown here is derived from an EMBL/GenBank/DDBJ whole genome shotgun (WGS) entry which is preliminary data.</text>
</comment>
<accession>A0A367GPU5</accession>